<dbReference type="GeneID" id="28850221"/>
<accession>A0A179F908</accession>
<name>A0A179F908_METCM</name>
<keyword evidence="3" id="KW-1185">Reference proteome</keyword>
<evidence type="ECO:0000313" key="2">
    <source>
        <dbReference type="EMBL" id="OAQ61934.1"/>
    </source>
</evidence>
<proteinExistence type="predicted"/>
<evidence type="ECO:0000313" key="3">
    <source>
        <dbReference type="Proteomes" id="UP000078397"/>
    </source>
</evidence>
<organism evidence="2 3">
    <name type="scientific">Pochonia chlamydosporia 170</name>
    <dbReference type="NCBI Taxonomy" id="1380566"/>
    <lineage>
        <taxon>Eukaryota</taxon>
        <taxon>Fungi</taxon>
        <taxon>Dikarya</taxon>
        <taxon>Ascomycota</taxon>
        <taxon>Pezizomycotina</taxon>
        <taxon>Sordariomycetes</taxon>
        <taxon>Hypocreomycetidae</taxon>
        <taxon>Hypocreales</taxon>
        <taxon>Clavicipitaceae</taxon>
        <taxon>Pochonia</taxon>
    </lineage>
</organism>
<evidence type="ECO:0000256" key="1">
    <source>
        <dbReference type="SAM" id="MobiDB-lite"/>
    </source>
</evidence>
<dbReference type="EMBL" id="LSBJ02000007">
    <property type="protein sequence ID" value="OAQ61934.1"/>
    <property type="molecule type" value="Genomic_DNA"/>
</dbReference>
<dbReference type="RefSeq" id="XP_018139638.1">
    <property type="nucleotide sequence ID" value="XM_018286227.1"/>
</dbReference>
<dbReference type="KEGG" id="pchm:VFPPC_07355"/>
<comment type="caution">
    <text evidence="2">The sequence shown here is derived from an EMBL/GenBank/DDBJ whole genome shotgun (WGS) entry which is preliminary data.</text>
</comment>
<gene>
    <name evidence="2" type="ORF">VFPPC_07355</name>
</gene>
<dbReference type="Proteomes" id="UP000078397">
    <property type="component" value="Unassembled WGS sequence"/>
</dbReference>
<sequence length="156" mass="18001">MVNSMASEMSSFPLSMALWPRRPLGFVRARPWYCNMHGIVHFRLGQQGSNTSSRQETCNERTNWSFSRHHSIVSHPQSRWPLIEIWNRGENELNRRAAEFHRNQPSKWMTMTKQSCPRPIPVGPAPTTKHSQGTISMARRSMYMLKSGSAFDNAAR</sequence>
<dbReference type="AlphaFoldDB" id="A0A179F908"/>
<feature type="region of interest" description="Disordered" evidence="1">
    <location>
        <begin position="111"/>
        <end position="132"/>
    </location>
</feature>
<reference evidence="2 3" key="1">
    <citation type="journal article" date="2016" name="PLoS Pathog.">
        <title>Biosynthesis of antibiotic leucinostatins in bio-control fungus Purpureocillium lilacinum and their inhibition on phytophthora revealed by genome mining.</title>
        <authorList>
            <person name="Wang G."/>
            <person name="Liu Z."/>
            <person name="Lin R."/>
            <person name="Li E."/>
            <person name="Mao Z."/>
            <person name="Ling J."/>
            <person name="Yang Y."/>
            <person name="Yin W.B."/>
            <person name="Xie B."/>
        </authorList>
    </citation>
    <scope>NUCLEOTIDE SEQUENCE [LARGE SCALE GENOMIC DNA]</scope>
    <source>
        <strain evidence="2">170</strain>
    </source>
</reference>
<protein>
    <submittedName>
        <fullName evidence="2">Uncharacterized protein</fullName>
    </submittedName>
</protein>